<evidence type="ECO:0000259" key="6">
    <source>
        <dbReference type="PROSITE" id="PS50011"/>
    </source>
</evidence>
<evidence type="ECO:0000256" key="1">
    <source>
        <dbReference type="ARBA" id="ARBA00022679"/>
    </source>
</evidence>
<dbReference type="InterPro" id="IPR001245">
    <property type="entry name" value="Ser-Thr/Tyr_kinase_cat_dom"/>
</dbReference>
<keyword evidence="4" id="KW-0067">ATP-binding</keyword>
<dbReference type="Gene3D" id="1.10.510.10">
    <property type="entry name" value="Transferase(Phosphotransferase) domain 1"/>
    <property type="match status" value="1"/>
</dbReference>
<dbReference type="PANTHER" id="PTHR24348">
    <property type="entry name" value="SERINE/THREONINE-PROTEIN KINASE UNC-51-RELATED"/>
    <property type="match status" value="1"/>
</dbReference>
<feature type="compositionally biased region" description="Basic and acidic residues" evidence="5">
    <location>
        <begin position="597"/>
        <end position="631"/>
    </location>
</feature>
<feature type="region of interest" description="Disordered" evidence="5">
    <location>
        <begin position="682"/>
        <end position="721"/>
    </location>
</feature>
<dbReference type="EMBL" id="CAXAMN010021440">
    <property type="protein sequence ID" value="CAK9059580.1"/>
    <property type="molecule type" value="Genomic_DNA"/>
</dbReference>
<protein>
    <recommendedName>
        <fullName evidence="6">Protein kinase domain-containing protein</fullName>
    </recommendedName>
</protein>
<organism evidence="7 8">
    <name type="scientific">Durusdinium trenchii</name>
    <dbReference type="NCBI Taxonomy" id="1381693"/>
    <lineage>
        <taxon>Eukaryota</taxon>
        <taxon>Sar</taxon>
        <taxon>Alveolata</taxon>
        <taxon>Dinophyceae</taxon>
        <taxon>Suessiales</taxon>
        <taxon>Symbiodiniaceae</taxon>
        <taxon>Durusdinium</taxon>
    </lineage>
</organism>
<dbReference type="SMART" id="SM00220">
    <property type="entry name" value="S_TKc"/>
    <property type="match status" value="1"/>
</dbReference>
<feature type="region of interest" description="Disordered" evidence="5">
    <location>
        <begin position="478"/>
        <end position="667"/>
    </location>
</feature>
<evidence type="ECO:0000256" key="5">
    <source>
        <dbReference type="SAM" id="MobiDB-lite"/>
    </source>
</evidence>
<dbReference type="InterPro" id="IPR000719">
    <property type="entry name" value="Prot_kinase_dom"/>
</dbReference>
<feature type="region of interest" description="Disordered" evidence="5">
    <location>
        <begin position="789"/>
        <end position="830"/>
    </location>
</feature>
<dbReference type="Proteomes" id="UP001642484">
    <property type="component" value="Unassembled WGS sequence"/>
</dbReference>
<dbReference type="PANTHER" id="PTHR24348:SF22">
    <property type="entry name" value="NON-SPECIFIC SERINE_THREONINE PROTEIN KINASE"/>
    <property type="match status" value="1"/>
</dbReference>
<keyword evidence="8" id="KW-1185">Reference proteome</keyword>
<dbReference type="InterPro" id="IPR011009">
    <property type="entry name" value="Kinase-like_dom_sf"/>
</dbReference>
<keyword evidence="2" id="KW-0547">Nucleotide-binding</keyword>
<evidence type="ECO:0000313" key="8">
    <source>
        <dbReference type="Proteomes" id="UP001642484"/>
    </source>
</evidence>
<accession>A0ABP0N720</accession>
<dbReference type="PROSITE" id="PS50011">
    <property type="entry name" value="PROTEIN_KINASE_DOM"/>
    <property type="match status" value="1"/>
</dbReference>
<gene>
    <name evidence="7" type="ORF">CCMP2556_LOCUS29343</name>
</gene>
<dbReference type="Pfam" id="PF07714">
    <property type="entry name" value="PK_Tyr_Ser-Thr"/>
    <property type="match status" value="1"/>
</dbReference>
<dbReference type="Gene3D" id="3.30.200.20">
    <property type="entry name" value="Phosphorylase Kinase, domain 1"/>
    <property type="match status" value="1"/>
</dbReference>
<evidence type="ECO:0000256" key="2">
    <source>
        <dbReference type="ARBA" id="ARBA00022741"/>
    </source>
</evidence>
<sequence length="858" mass="93220">MAKPSKDEEEIAVPAPVFSVTAKDDKDKIALPDAHDPVTGHGRWLYEGRLGEGGLATVFRAWDCKGGLGFVAVKVLKKHSKAHARHAFAMHRESQWSLERLHNRADPRYSEEHAKLFARYLEDHTGFVELGPEDFEERRKDFESPSFDWYKQRIDLPIASKPYVVMELVKGETLQVAMPSMSATEKRQVILQCATALEYLERFHMIHRDFRGCNMHLIAREKPNESCQLKILDLGVMISSEAGMEVNCNMAVQAFRRRGETEEKRKRYDWLPWEVRSACDELQGAVKNFEPPGHSFDAFSLGVLILHLLLGKTKARSVLDSLQDHPERTPDGCGIGVPKELLGNLLAEAAKRPRPREVCAQLVPLRLKSPQKEAAVSAEKAEATPAVPSCHTVRCTRCNPVDMLANKKGHTTTKMEGSSDEEGEMEVVEMDTKKGTETIGQKKDNDTAAKEAAAKEAAAKIAAAKEAAAKVAAAKKAAAKEAAAREAAAKEAAAKEAAAKEAAAKEAAAKEAAAKEAAAKEAAAKEAAAKEAAAKEAAAKEATAKEAAAKEAAAKEAAAKEAAAKEAAAKEAAKEAATIPKHDVGRRSKSRSRSRNRKESSLERKQRPSRERARHLLPEDPARSQAPEEKAAPSPEKVVQAAKRPLAEETAPDADAAGAPAKEARRDVRDVTHVSVLDLLRRQQAVEKEQEEVAEARRKEQRLQAQKQEERRAEEERQKQAQQALQMQAQYQQMQMQMQWAQHAELLQRHLLGAFPGAFPGFPGACGFGTPMTALQAAPSVPAGPVPGVVSKASAPPPKPADAASPAGPAQGGLDRAKKGTLNGQSWDPRELMAAAAAQLVEAQQTTDLRNIGSRTNT</sequence>
<feature type="compositionally biased region" description="Basic residues" evidence="5">
    <location>
        <begin position="587"/>
        <end position="596"/>
    </location>
</feature>
<keyword evidence="3" id="KW-0418">Kinase</keyword>
<feature type="compositionally biased region" description="Basic and acidic residues" evidence="5">
    <location>
        <begin position="694"/>
        <end position="719"/>
    </location>
</feature>
<feature type="domain" description="Protein kinase" evidence="6">
    <location>
        <begin position="44"/>
        <end position="366"/>
    </location>
</feature>
<dbReference type="InterPro" id="IPR045269">
    <property type="entry name" value="Atg1-like"/>
</dbReference>
<name>A0ABP0N720_9DINO</name>
<proteinExistence type="predicted"/>
<comment type="caution">
    <text evidence="7">The sequence shown here is derived from an EMBL/GenBank/DDBJ whole genome shotgun (WGS) entry which is preliminary data.</text>
</comment>
<reference evidence="7 8" key="1">
    <citation type="submission" date="2024-02" db="EMBL/GenBank/DDBJ databases">
        <authorList>
            <person name="Chen Y."/>
            <person name="Shah S."/>
            <person name="Dougan E. K."/>
            <person name="Thang M."/>
            <person name="Chan C."/>
        </authorList>
    </citation>
    <scope>NUCLEOTIDE SEQUENCE [LARGE SCALE GENOMIC DNA]</scope>
</reference>
<dbReference type="SUPFAM" id="SSF56112">
    <property type="entry name" value="Protein kinase-like (PK-like)"/>
    <property type="match status" value="1"/>
</dbReference>
<keyword evidence="1" id="KW-0808">Transferase</keyword>
<evidence type="ECO:0000256" key="3">
    <source>
        <dbReference type="ARBA" id="ARBA00022777"/>
    </source>
</evidence>
<evidence type="ECO:0000313" key="7">
    <source>
        <dbReference type="EMBL" id="CAK9059580.1"/>
    </source>
</evidence>
<feature type="compositionally biased region" description="Basic and acidic residues" evidence="5">
    <location>
        <begin position="478"/>
        <end position="586"/>
    </location>
</feature>
<evidence type="ECO:0000256" key="4">
    <source>
        <dbReference type="ARBA" id="ARBA00022840"/>
    </source>
</evidence>